<protein>
    <submittedName>
        <fullName evidence="2">Uncharacterized protein</fullName>
    </submittedName>
</protein>
<dbReference type="OrthoDB" id="1454450at2"/>
<organism evidence="2 3">
    <name type="scientific">Flavobacterium microcysteis</name>
    <dbReference type="NCBI Taxonomy" id="2596891"/>
    <lineage>
        <taxon>Bacteria</taxon>
        <taxon>Pseudomonadati</taxon>
        <taxon>Bacteroidota</taxon>
        <taxon>Flavobacteriia</taxon>
        <taxon>Flavobacteriales</taxon>
        <taxon>Flavobacteriaceae</taxon>
        <taxon>Flavobacterium</taxon>
    </lineage>
</organism>
<keyword evidence="1" id="KW-0812">Transmembrane</keyword>
<keyword evidence="1" id="KW-0472">Membrane</keyword>
<reference evidence="2 3" key="1">
    <citation type="submission" date="2019-06" db="EMBL/GenBank/DDBJ databases">
        <title>Flavobacterium sp. MaA-Y11 from geoumgang.</title>
        <authorList>
            <person name="Jeong S."/>
        </authorList>
    </citation>
    <scope>NUCLEOTIDE SEQUENCE [LARGE SCALE GENOMIC DNA]</scope>
    <source>
        <strain evidence="2 3">MaA-Y11</strain>
    </source>
</reference>
<comment type="caution">
    <text evidence="2">The sequence shown here is derived from an EMBL/GenBank/DDBJ whole genome shotgun (WGS) entry which is preliminary data.</text>
</comment>
<feature type="transmembrane region" description="Helical" evidence="1">
    <location>
        <begin position="37"/>
        <end position="58"/>
    </location>
</feature>
<name>A0A501QC59_9FLAO</name>
<dbReference type="EMBL" id="VFJE01000053">
    <property type="protein sequence ID" value="TPD69757.1"/>
    <property type="molecule type" value="Genomic_DNA"/>
</dbReference>
<feature type="transmembrane region" description="Helical" evidence="1">
    <location>
        <begin position="6"/>
        <end position="25"/>
    </location>
</feature>
<proteinExistence type="predicted"/>
<gene>
    <name evidence="2" type="ORF">FJA49_07565</name>
</gene>
<feature type="transmembrane region" description="Helical" evidence="1">
    <location>
        <begin position="93"/>
        <end position="114"/>
    </location>
</feature>
<evidence type="ECO:0000313" key="3">
    <source>
        <dbReference type="Proteomes" id="UP000319175"/>
    </source>
</evidence>
<dbReference type="AlphaFoldDB" id="A0A501QC59"/>
<keyword evidence="1" id="KW-1133">Transmembrane helix</keyword>
<accession>A0A501QC59</accession>
<dbReference type="RefSeq" id="WP_140000384.1">
    <property type="nucleotide sequence ID" value="NZ_VFJE01000053.1"/>
</dbReference>
<sequence length="130" mass="14661">MGIVIFPFILLAAIISIISMVSVIKSIPKRELKLEQVFLGFVLSAAIYFTIISCYVAIGSAWVLSTGFIIPIFMVFLPYFASKTLKTGNSKQIYWSKVLLVSISITAILATIYFEYAFNFFDYYGIEKTH</sequence>
<evidence type="ECO:0000313" key="2">
    <source>
        <dbReference type="EMBL" id="TPD69757.1"/>
    </source>
</evidence>
<dbReference type="Proteomes" id="UP000319175">
    <property type="component" value="Unassembled WGS sequence"/>
</dbReference>
<feature type="transmembrane region" description="Helical" evidence="1">
    <location>
        <begin position="64"/>
        <end position="81"/>
    </location>
</feature>
<keyword evidence="3" id="KW-1185">Reference proteome</keyword>
<evidence type="ECO:0000256" key="1">
    <source>
        <dbReference type="SAM" id="Phobius"/>
    </source>
</evidence>